<feature type="region of interest" description="Disordered" evidence="5">
    <location>
        <begin position="618"/>
        <end position="638"/>
    </location>
</feature>
<dbReference type="FunFam" id="1.25.40.420:FF:000001">
    <property type="entry name" value="Kelch-like family member 12"/>
    <property type="match status" value="1"/>
</dbReference>
<dbReference type="Proteomes" id="UP000759131">
    <property type="component" value="Unassembled WGS sequence"/>
</dbReference>
<dbReference type="InterPro" id="IPR011333">
    <property type="entry name" value="SKP1/BTB/POZ_sf"/>
</dbReference>
<dbReference type="PIRSF" id="PIRSF037037">
    <property type="entry name" value="Kelch-like_protein_gigaxonin"/>
    <property type="match status" value="1"/>
</dbReference>
<dbReference type="Gene3D" id="2.120.10.80">
    <property type="entry name" value="Kelch-type beta propeller"/>
    <property type="match status" value="2"/>
</dbReference>
<dbReference type="GO" id="GO:0003779">
    <property type="term" value="F:actin binding"/>
    <property type="evidence" value="ECO:0007669"/>
    <property type="project" value="UniProtKB-KW"/>
</dbReference>
<dbReference type="UniPathway" id="UPA00143"/>
<dbReference type="Pfam" id="PF07707">
    <property type="entry name" value="BACK"/>
    <property type="match status" value="1"/>
</dbReference>
<keyword evidence="2" id="KW-0880">Kelch repeat</keyword>
<name>A0A7R9KNB5_9ACAR</name>
<keyword evidence="3" id="KW-0677">Repeat</keyword>
<keyword evidence="8" id="KW-1185">Reference proteome</keyword>
<dbReference type="Pfam" id="PF24681">
    <property type="entry name" value="Kelch_KLHDC2_KLHL20_DRC7"/>
    <property type="match status" value="1"/>
</dbReference>
<gene>
    <name evidence="7" type="ORF">OSB1V03_LOCUS6423</name>
</gene>
<dbReference type="InterPro" id="IPR000210">
    <property type="entry name" value="BTB/POZ_dom"/>
</dbReference>
<dbReference type="EMBL" id="CAJPIZ010003489">
    <property type="protein sequence ID" value="CAG2106420.1"/>
    <property type="molecule type" value="Genomic_DNA"/>
</dbReference>
<dbReference type="PANTHER" id="PTHR45632">
    <property type="entry name" value="LD33804P"/>
    <property type="match status" value="1"/>
</dbReference>
<dbReference type="PANTHER" id="PTHR45632:SF3">
    <property type="entry name" value="KELCH-LIKE PROTEIN 32"/>
    <property type="match status" value="1"/>
</dbReference>
<evidence type="ECO:0000259" key="6">
    <source>
        <dbReference type="PROSITE" id="PS50097"/>
    </source>
</evidence>
<dbReference type="SMART" id="SM00875">
    <property type="entry name" value="BACK"/>
    <property type="match status" value="1"/>
</dbReference>
<protein>
    <recommendedName>
        <fullName evidence="1">Kelch-like protein diablo</fullName>
    </recommendedName>
</protein>
<dbReference type="SMART" id="SM00612">
    <property type="entry name" value="Kelch"/>
    <property type="match status" value="6"/>
</dbReference>
<dbReference type="SUPFAM" id="SSF117281">
    <property type="entry name" value="Kelch motif"/>
    <property type="match status" value="1"/>
</dbReference>
<dbReference type="InterPro" id="IPR017096">
    <property type="entry name" value="BTB-kelch_protein"/>
</dbReference>
<evidence type="ECO:0000256" key="4">
    <source>
        <dbReference type="ARBA" id="ARBA00043912"/>
    </source>
</evidence>
<dbReference type="InterPro" id="IPR011705">
    <property type="entry name" value="BACK"/>
</dbReference>
<dbReference type="EMBL" id="OC858064">
    <property type="protein sequence ID" value="CAD7625990.1"/>
    <property type="molecule type" value="Genomic_DNA"/>
</dbReference>
<dbReference type="AlphaFoldDB" id="A0A7R9KNB5"/>
<accession>A0A7R9KNB5</accession>
<dbReference type="SUPFAM" id="SSF54695">
    <property type="entry name" value="POZ domain"/>
    <property type="match status" value="1"/>
</dbReference>
<proteinExistence type="predicted"/>
<dbReference type="Pfam" id="PF00651">
    <property type="entry name" value="BTB"/>
    <property type="match status" value="1"/>
</dbReference>
<comment type="function">
    <text evidence="4">Probable substrate-specific adapter of an E3 ubiquitin-protein ligase complex which mediates the ubiquitination and subsequent proteasomal degradation of target proteins. May have a role in synapse differentiation and growth.</text>
</comment>
<dbReference type="PROSITE" id="PS50097">
    <property type="entry name" value="BTB"/>
    <property type="match status" value="1"/>
</dbReference>
<sequence>MNLNSRPEHWFRLKTWIERLLSKERVEWMDKLLEMQRNAVFVDSNIITSDFQKFPIDRNVFAAISPYFKALYSNSLYAENQSREVFLPDISSVIMKIIIDFVYTGQLVGIDDMNIEAVIQALNRLQITGALDYCYEYWIKTLDTKNCIRIHQMSRMYYAIEVMEKSKEFILYNFTSVVTECQDFFSLSKDEFSELLSDDRLNVSREEFAYSALISWISANDQRVQHFHKLLKLIRFGNSSLKFVETTVKENALVKQNPELNEYMNTVFNVLNDIHLHPLPSKFNIRLHPFLRPRIPRDIVFVFGGWSASNATNTIETYDCRVNKWYSMDGQSLVLAPYRSYHGLVSFNGIVYIIGGFDGRQHFNSVFAFNPTTKLWTEKGCMHSNRCYVSVAVCEGFIYAMGGFDGTVRTSSAEKYDVKTNQWKFIAHMNHQRSDASATSMAGKVYIAGGFNGNEVLNSAEVYDPLTNQWSFITQMIRPRSGVQLISFNDQFLYAIGGNDGITRQTSLEKYDPKSRNWELMADMTTPRSNFATAVLENLIYVIGGFNGTTTIAEVESYNPGTTTIAEVESYNPVTNSWQEMWRMSQHKSALSACVVSQLSNSRHYTWLRRELIDNSSQHELTRSQSSQRSQINTNPTL</sequence>
<dbReference type="PRINTS" id="PR00501">
    <property type="entry name" value="KELCHREPEAT"/>
</dbReference>
<evidence type="ECO:0000256" key="2">
    <source>
        <dbReference type="ARBA" id="ARBA00022441"/>
    </source>
</evidence>
<dbReference type="SMART" id="SM00225">
    <property type="entry name" value="BTB"/>
    <property type="match status" value="1"/>
</dbReference>
<organism evidence="7">
    <name type="scientific">Medioppia subpectinata</name>
    <dbReference type="NCBI Taxonomy" id="1979941"/>
    <lineage>
        <taxon>Eukaryota</taxon>
        <taxon>Metazoa</taxon>
        <taxon>Ecdysozoa</taxon>
        <taxon>Arthropoda</taxon>
        <taxon>Chelicerata</taxon>
        <taxon>Arachnida</taxon>
        <taxon>Acari</taxon>
        <taxon>Acariformes</taxon>
        <taxon>Sarcoptiformes</taxon>
        <taxon>Oribatida</taxon>
        <taxon>Brachypylina</taxon>
        <taxon>Oppioidea</taxon>
        <taxon>Oppiidae</taxon>
        <taxon>Medioppia</taxon>
    </lineage>
</organism>
<dbReference type="Gene3D" id="1.25.40.420">
    <property type="match status" value="1"/>
</dbReference>
<dbReference type="Gene3D" id="3.30.710.10">
    <property type="entry name" value="Potassium Channel Kv1.1, Chain A"/>
    <property type="match status" value="1"/>
</dbReference>
<evidence type="ECO:0000313" key="7">
    <source>
        <dbReference type="EMBL" id="CAD7625990.1"/>
    </source>
</evidence>
<dbReference type="InterPro" id="IPR006652">
    <property type="entry name" value="Kelch_1"/>
</dbReference>
<evidence type="ECO:0000256" key="1">
    <source>
        <dbReference type="ARBA" id="ARBA00013699"/>
    </source>
</evidence>
<evidence type="ECO:0000313" key="8">
    <source>
        <dbReference type="Proteomes" id="UP000759131"/>
    </source>
</evidence>
<dbReference type="OrthoDB" id="6411082at2759"/>
<reference evidence="7" key="1">
    <citation type="submission" date="2020-11" db="EMBL/GenBank/DDBJ databases">
        <authorList>
            <person name="Tran Van P."/>
        </authorList>
    </citation>
    <scope>NUCLEOTIDE SEQUENCE</scope>
</reference>
<dbReference type="GO" id="GO:0016567">
    <property type="term" value="P:protein ubiquitination"/>
    <property type="evidence" value="ECO:0007669"/>
    <property type="project" value="UniProtKB-UniPathway"/>
</dbReference>
<evidence type="ECO:0000256" key="3">
    <source>
        <dbReference type="ARBA" id="ARBA00022737"/>
    </source>
</evidence>
<feature type="domain" description="BTB" evidence="6">
    <location>
        <begin position="42"/>
        <end position="107"/>
    </location>
</feature>
<evidence type="ECO:0000256" key="5">
    <source>
        <dbReference type="SAM" id="MobiDB-lite"/>
    </source>
</evidence>
<dbReference type="Pfam" id="PF01344">
    <property type="entry name" value="Kelch_1"/>
    <property type="match status" value="1"/>
</dbReference>
<dbReference type="InterPro" id="IPR015915">
    <property type="entry name" value="Kelch-typ_b-propeller"/>
</dbReference>